<dbReference type="EMBL" id="AP013035">
    <property type="protein sequence ID" value="BAT71606.1"/>
    <property type="molecule type" value="Genomic_DNA"/>
</dbReference>
<dbReference type="RefSeq" id="WP_068549604.1">
    <property type="nucleotide sequence ID" value="NZ_AP013035.1"/>
</dbReference>
<dbReference type="SUPFAM" id="SSF56796">
    <property type="entry name" value="Dehydroquinate synthase-like"/>
    <property type="match status" value="1"/>
</dbReference>
<dbReference type="OrthoDB" id="9804734at2"/>
<dbReference type="GO" id="GO:0046872">
    <property type="term" value="F:metal ion binding"/>
    <property type="evidence" value="ECO:0007669"/>
    <property type="project" value="InterPro"/>
</dbReference>
<dbReference type="InterPro" id="IPR001670">
    <property type="entry name" value="ADH_Fe/GldA"/>
</dbReference>
<evidence type="ECO:0000256" key="2">
    <source>
        <dbReference type="ARBA" id="ARBA00023002"/>
    </source>
</evidence>
<evidence type="ECO:0000313" key="5">
    <source>
        <dbReference type="EMBL" id="BAT71606.1"/>
    </source>
</evidence>
<dbReference type="GO" id="GO:0008106">
    <property type="term" value="F:alcohol dehydrogenase (NADP+) activity"/>
    <property type="evidence" value="ECO:0007669"/>
    <property type="project" value="TreeGrafter"/>
</dbReference>
<dbReference type="GO" id="GO:1990002">
    <property type="term" value="F:methylglyoxal reductase (NADPH) (acetol producing) activity"/>
    <property type="evidence" value="ECO:0007669"/>
    <property type="project" value="TreeGrafter"/>
</dbReference>
<dbReference type="InterPro" id="IPR044731">
    <property type="entry name" value="BDH-like"/>
</dbReference>
<dbReference type="KEGG" id="ttk:TST_0806"/>
<dbReference type="InterPro" id="IPR018211">
    <property type="entry name" value="ADH_Fe_CS"/>
</dbReference>
<dbReference type="CDD" id="cd08187">
    <property type="entry name" value="BDH"/>
    <property type="match status" value="1"/>
</dbReference>
<dbReference type="PANTHER" id="PTHR43633:SF1">
    <property type="entry name" value="ALCOHOL DEHYDROGENASE YQHD"/>
    <property type="match status" value="1"/>
</dbReference>
<evidence type="ECO:0000259" key="3">
    <source>
        <dbReference type="Pfam" id="PF00465"/>
    </source>
</evidence>
<dbReference type="PROSITE" id="PS00913">
    <property type="entry name" value="ADH_IRON_1"/>
    <property type="match status" value="1"/>
</dbReference>
<comment type="similarity">
    <text evidence="1">Belongs to the iron-containing alcohol dehydrogenase family.</text>
</comment>
<dbReference type="STRING" id="1298851.TST_0806"/>
<dbReference type="EC" id="1.1.1.-" evidence="5"/>
<dbReference type="PANTHER" id="PTHR43633">
    <property type="entry name" value="ALCOHOL DEHYDROGENASE YQHD"/>
    <property type="match status" value="1"/>
</dbReference>
<organism evidence="5 6">
    <name type="scientific">Thermosulfidibacter takaii (strain DSM 17441 / JCM 13301 / NBRC 103674 / ABI70S6)</name>
    <dbReference type="NCBI Taxonomy" id="1298851"/>
    <lineage>
        <taxon>Bacteria</taxon>
        <taxon>Pseudomonadati</taxon>
        <taxon>Thermosulfidibacterota</taxon>
        <taxon>Thermosulfidibacteria</taxon>
        <taxon>Thermosulfidibacterales</taxon>
        <taxon>Thermosulfidibacteraceae</taxon>
    </lineage>
</organism>
<dbReference type="FunFam" id="3.40.50.1970:FF:000003">
    <property type="entry name" value="Alcohol dehydrogenase, iron-containing"/>
    <property type="match status" value="1"/>
</dbReference>
<dbReference type="Pfam" id="PF25137">
    <property type="entry name" value="ADH_Fe_C"/>
    <property type="match status" value="1"/>
</dbReference>
<evidence type="ECO:0000259" key="4">
    <source>
        <dbReference type="Pfam" id="PF25137"/>
    </source>
</evidence>
<dbReference type="AlphaFoldDB" id="A0A0S3QTD9"/>
<dbReference type="GO" id="GO:1990362">
    <property type="term" value="F:butanol dehydrogenase (NAD+) activity"/>
    <property type="evidence" value="ECO:0007669"/>
    <property type="project" value="InterPro"/>
</dbReference>
<name>A0A0S3QTD9_THET7</name>
<feature type="domain" description="Alcohol dehydrogenase iron-type/glycerol dehydrogenase GldA" evidence="3">
    <location>
        <begin position="9"/>
        <end position="177"/>
    </location>
</feature>
<dbReference type="PATRIC" id="fig|1298851.3.peg.841"/>
<dbReference type="InterPro" id="IPR056798">
    <property type="entry name" value="ADH_Fe_C"/>
</dbReference>
<evidence type="ECO:0000256" key="1">
    <source>
        <dbReference type="ARBA" id="ARBA00007358"/>
    </source>
</evidence>
<dbReference type="Gene3D" id="3.40.50.1970">
    <property type="match status" value="1"/>
</dbReference>
<evidence type="ECO:0000313" key="6">
    <source>
        <dbReference type="Proteomes" id="UP000063234"/>
    </source>
</evidence>
<proteinExistence type="inferred from homology"/>
<keyword evidence="6" id="KW-1185">Reference proteome</keyword>
<dbReference type="Proteomes" id="UP000063234">
    <property type="component" value="Chromosome"/>
</dbReference>
<protein>
    <submittedName>
        <fullName evidence="5">Alcohol dehydrogenase</fullName>
        <ecNumber evidence="5">1.1.1.-</ecNumber>
    </submittedName>
</protein>
<dbReference type="GO" id="GO:0005829">
    <property type="term" value="C:cytosol"/>
    <property type="evidence" value="ECO:0007669"/>
    <property type="project" value="TreeGrafter"/>
</dbReference>
<sequence length="382" mass="41963">MKNFRYYNPVKVHFGQGVLKNLGKAVRRYGQKALFVYGQGSIKKTGLYDEVVKQLKENGVEFIEHGGVKPNPILSHTREGVKKAKEEKVDVILAVGGGSVIDEAKAIAAGAKAECDVWNFFELKEVVKDALPIITVLTISGTGSEMNAGLVITNEEKKAKFGFRAEPLFPKESFLDPTLTFTVPPNQTAYGAVDAFTHVSEVYCNAEDIEADVPKGIMETIMKSIVKWAPVAVKEPENYEARAELMWCSSLALCGITWCGAGDLALPAHMIEHSLSALYDIAHGAGLAIVTPAWMKYMKKRREKHLTYFAKNVFGKDSIEEGIGAFEEWLKSMGCPIRLEDAGIPASDIPAIAENAYALSVTWGMSDFYTVDVIKEILELCI</sequence>
<feature type="domain" description="Fe-containing alcohol dehydrogenase-like C-terminal" evidence="4">
    <location>
        <begin position="188"/>
        <end position="378"/>
    </location>
</feature>
<reference evidence="6" key="1">
    <citation type="journal article" date="2018" name="Science">
        <title>A primordial and reversible TCA cycle in a facultatively chemolithoautotrophic thermophile.</title>
        <authorList>
            <person name="Nunoura T."/>
            <person name="Chikaraishi Y."/>
            <person name="Izaki R."/>
            <person name="Suwa T."/>
            <person name="Sato T."/>
            <person name="Harada T."/>
            <person name="Mori K."/>
            <person name="Kato Y."/>
            <person name="Miyazaki M."/>
            <person name="Shimamura S."/>
            <person name="Yanagawa K."/>
            <person name="Shuto A."/>
            <person name="Ohkouchi N."/>
            <person name="Fujita N."/>
            <person name="Takaki Y."/>
            <person name="Atomi H."/>
            <person name="Takai K."/>
        </authorList>
    </citation>
    <scope>NUCLEOTIDE SEQUENCE [LARGE SCALE GENOMIC DNA]</scope>
    <source>
        <strain evidence="6">DSM 17441 / JCM 13301 / NBRC 103674 / ABI70S6</strain>
    </source>
</reference>
<accession>A0A0S3QTD9</accession>
<keyword evidence="2 5" id="KW-0560">Oxidoreductase</keyword>
<dbReference type="Pfam" id="PF00465">
    <property type="entry name" value="Fe-ADH"/>
    <property type="match status" value="1"/>
</dbReference>
<dbReference type="Gene3D" id="1.20.1090.10">
    <property type="entry name" value="Dehydroquinate synthase-like - alpha domain"/>
    <property type="match status" value="1"/>
</dbReference>
<gene>
    <name evidence="5" type="ORF">TST_0806</name>
</gene>